<dbReference type="OrthoDB" id="2857166at2759"/>
<proteinExistence type="predicted"/>
<comment type="caution">
    <text evidence="1">The sequence shown here is derived from an EMBL/GenBank/DDBJ whole genome shotgun (WGS) entry which is preliminary data.</text>
</comment>
<sequence length="321" mass="35950">MGQLLQLETLGLINCLPQSGDVSYPSGRSLPITLPSLQTLELQDSVVEVHHFFSATQIPKEAKVDLTFTDEALVSNSLGPLFSALKASWILSSQDMDVDTNGSRLPAQSDILDLRIVEHYESQIKCWFKDNKLPTRFDDDNPPANLVVSSWSSRGVISTPLLTAIADRLDISSLRSLKISSEDDLEEDALALFKNLTKLDTVTIGDNHETLEKFLKVFQKQGSDTTSPSFPALRSVHLHSIYFDGPDDAVRALITAFENREASRPIGQLTISKCINFSEAHWKDLRASSIFEDVDMDWDKYEDIQQCSGYDYYDHNDIDTD</sequence>
<evidence type="ECO:0000313" key="2">
    <source>
        <dbReference type="Proteomes" id="UP001140091"/>
    </source>
</evidence>
<gene>
    <name evidence="1" type="ORF">H1R20_g8219</name>
</gene>
<reference evidence="1" key="1">
    <citation type="submission" date="2022-06" db="EMBL/GenBank/DDBJ databases">
        <title>Genome Sequence of Candolleomyces eurysporus.</title>
        <authorList>
            <person name="Buettner E."/>
        </authorList>
    </citation>
    <scope>NUCLEOTIDE SEQUENCE</scope>
    <source>
        <strain evidence="1">VTCC 930004</strain>
    </source>
</reference>
<accession>A0A9W8J5X6</accession>
<dbReference type="EMBL" id="JANBPK010000919">
    <property type="protein sequence ID" value="KAJ2928742.1"/>
    <property type="molecule type" value="Genomic_DNA"/>
</dbReference>
<organism evidence="1 2">
    <name type="scientific">Candolleomyces eurysporus</name>
    <dbReference type="NCBI Taxonomy" id="2828524"/>
    <lineage>
        <taxon>Eukaryota</taxon>
        <taxon>Fungi</taxon>
        <taxon>Dikarya</taxon>
        <taxon>Basidiomycota</taxon>
        <taxon>Agaricomycotina</taxon>
        <taxon>Agaricomycetes</taxon>
        <taxon>Agaricomycetidae</taxon>
        <taxon>Agaricales</taxon>
        <taxon>Agaricineae</taxon>
        <taxon>Psathyrellaceae</taxon>
        <taxon>Candolleomyces</taxon>
    </lineage>
</organism>
<keyword evidence="2" id="KW-1185">Reference proteome</keyword>
<dbReference type="Proteomes" id="UP001140091">
    <property type="component" value="Unassembled WGS sequence"/>
</dbReference>
<name>A0A9W8J5X6_9AGAR</name>
<feature type="non-terminal residue" evidence="1">
    <location>
        <position position="321"/>
    </location>
</feature>
<protein>
    <submittedName>
        <fullName evidence="1">Uncharacterized protein</fullName>
    </submittedName>
</protein>
<evidence type="ECO:0000313" key="1">
    <source>
        <dbReference type="EMBL" id="KAJ2928742.1"/>
    </source>
</evidence>
<dbReference type="AlphaFoldDB" id="A0A9W8J5X6"/>